<evidence type="ECO:0000256" key="6">
    <source>
        <dbReference type="ARBA" id="ARBA00023002"/>
    </source>
</evidence>
<keyword evidence="3" id="KW-0285">Flavoprotein</keyword>
<evidence type="ECO:0000256" key="3">
    <source>
        <dbReference type="ARBA" id="ARBA00022630"/>
    </source>
</evidence>
<dbReference type="Pfam" id="PF00743">
    <property type="entry name" value="FMO-like"/>
    <property type="match status" value="2"/>
</dbReference>
<evidence type="ECO:0000256" key="5">
    <source>
        <dbReference type="ARBA" id="ARBA00022857"/>
    </source>
</evidence>
<organism evidence="7 8">
    <name type="scientific">Micromonospora luteifusca</name>
    <dbReference type="NCBI Taxonomy" id="709860"/>
    <lineage>
        <taxon>Bacteria</taxon>
        <taxon>Bacillati</taxon>
        <taxon>Actinomycetota</taxon>
        <taxon>Actinomycetes</taxon>
        <taxon>Micromonosporales</taxon>
        <taxon>Micromonosporaceae</taxon>
        <taxon>Micromonospora</taxon>
    </lineage>
</organism>
<sequence>MRIAVVGAGFAGLSAAKVLRQSGFDVTVFEKAPDVGGVWSRTRRYPGLHTQNDKGTYHLSDLPMPAHYPQWPSGEQVQEYLESYVEKFGLATVLRLSTEVASAELVNDETGWLIASRPAGARDPVTVERYDHLIVANGIFSDPLVPSFDGHATFAAAGGRVLAAGEFHDVEAVRGRNVLVVGYGKSSCDVAIPLSDVAAQTHVVARELLWKMPRKLGGALNYKYLLLTRMGEALFRYLNLKGFERFLHGPGNGLRRRMVESVGSVATRQLKLRELGLVPNGSFEDIARSTVSLATEGFFERVTDGRVAVHRDQVIKELLVDGGKPAARLADGTVLAADLVICGTGFRQHVPFFDDALHARLQDEAGNFMLYRQILPIGVPRLTFAGYNSSFFSPLSAEMAAVWTAAYLRGGIDLPAEGRMRDEVHTRLAWMAARTNGRHARGTNIIPFSMHNIDEVLNELGLNLGPLARARQWLFPVDPRSYRGVTARMIRRSADGDAAGQVEPTGPARATR</sequence>
<keyword evidence="6" id="KW-0560">Oxidoreductase</keyword>
<comment type="similarity">
    <text evidence="1">Belongs to the FMO family.</text>
</comment>
<reference evidence="7 8" key="1">
    <citation type="submission" date="2021-01" db="EMBL/GenBank/DDBJ databases">
        <title>Sequencing the genomes of 1000 actinobacteria strains.</title>
        <authorList>
            <person name="Klenk H.-P."/>
        </authorList>
    </citation>
    <scope>NUCLEOTIDE SEQUENCE [LARGE SCALE GENOMIC DNA]</scope>
    <source>
        <strain evidence="7 8">DSM 100204</strain>
    </source>
</reference>
<dbReference type="InterPro" id="IPR020946">
    <property type="entry name" value="Flavin_mOase-like"/>
</dbReference>
<dbReference type="SUPFAM" id="SSF51905">
    <property type="entry name" value="FAD/NAD(P)-binding domain"/>
    <property type="match status" value="1"/>
</dbReference>
<dbReference type="RefSeq" id="WP_204940608.1">
    <property type="nucleotide sequence ID" value="NZ_JAFBBP010000001.1"/>
</dbReference>
<evidence type="ECO:0000313" key="7">
    <source>
        <dbReference type="EMBL" id="MBM7489185.1"/>
    </source>
</evidence>
<evidence type="ECO:0000256" key="4">
    <source>
        <dbReference type="ARBA" id="ARBA00022827"/>
    </source>
</evidence>
<comment type="similarity">
    <text evidence="2">Belongs to the FAD-binding monooxygenase family.</text>
</comment>
<accession>A0ABS2LLY2</accession>
<dbReference type="InterPro" id="IPR036188">
    <property type="entry name" value="FAD/NAD-bd_sf"/>
</dbReference>
<keyword evidence="8" id="KW-1185">Reference proteome</keyword>
<comment type="caution">
    <text evidence="7">The sequence shown here is derived from an EMBL/GenBank/DDBJ whole genome shotgun (WGS) entry which is preliminary data.</text>
</comment>
<keyword evidence="5" id="KW-0521">NADP</keyword>
<dbReference type="Proteomes" id="UP000764837">
    <property type="component" value="Unassembled WGS sequence"/>
</dbReference>
<evidence type="ECO:0000256" key="1">
    <source>
        <dbReference type="ARBA" id="ARBA00009183"/>
    </source>
</evidence>
<dbReference type="PIRSF" id="PIRSF000332">
    <property type="entry name" value="FMO"/>
    <property type="match status" value="1"/>
</dbReference>
<dbReference type="EMBL" id="JAFBBP010000001">
    <property type="protein sequence ID" value="MBM7489185.1"/>
    <property type="molecule type" value="Genomic_DNA"/>
</dbReference>
<evidence type="ECO:0000256" key="2">
    <source>
        <dbReference type="ARBA" id="ARBA00010139"/>
    </source>
</evidence>
<dbReference type="InterPro" id="IPR050346">
    <property type="entry name" value="FMO-like"/>
</dbReference>
<gene>
    <name evidence="7" type="ORF">JOD64_000407</name>
</gene>
<dbReference type="Gene3D" id="3.50.50.60">
    <property type="entry name" value="FAD/NAD(P)-binding domain"/>
    <property type="match status" value="1"/>
</dbReference>
<dbReference type="PANTHER" id="PTHR23023">
    <property type="entry name" value="DIMETHYLANILINE MONOOXYGENASE"/>
    <property type="match status" value="1"/>
</dbReference>
<dbReference type="InterPro" id="IPR000960">
    <property type="entry name" value="Flavin_mOase"/>
</dbReference>
<dbReference type="PRINTS" id="PR00370">
    <property type="entry name" value="FMOXYGENASE"/>
</dbReference>
<protein>
    <submittedName>
        <fullName evidence="7">Cation diffusion facilitator CzcD-associated flavoprotein CzcO</fullName>
    </submittedName>
</protein>
<proteinExistence type="inferred from homology"/>
<evidence type="ECO:0000313" key="8">
    <source>
        <dbReference type="Proteomes" id="UP000764837"/>
    </source>
</evidence>
<keyword evidence="4" id="KW-0274">FAD</keyword>
<name>A0ABS2LLY2_9ACTN</name>